<dbReference type="Pfam" id="PF03466">
    <property type="entry name" value="LysR_substrate"/>
    <property type="match status" value="1"/>
</dbReference>
<accession>A0A9X2AWK8</accession>
<evidence type="ECO:0000259" key="5">
    <source>
        <dbReference type="PROSITE" id="PS50931"/>
    </source>
</evidence>
<keyword evidence="2" id="KW-0805">Transcription regulation</keyword>
<dbReference type="GO" id="GO:0003700">
    <property type="term" value="F:DNA-binding transcription factor activity"/>
    <property type="evidence" value="ECO:0007669"/>
    <property type="project" value="InterPro"/>
</dbReference>
<name>A0A9X2AWK8_9VIBR</name>
<organism evidence="6 7">
    <name type="scientific">Vibrio gelatinilyticus</name>
    <dbReference type="NCBI Taxonomy" id="2893468"/>
    <lineage>
        <taxon>Bacteria</taxon>
        <taxon>Pseudomonadati</taxon>
        <taxon>Pseudomonadota</taxon>
        <taxon>Gammaproteobacteria</taxon>
        <taxon>Vibrionales</taxon>
        <taxon>Vibrionaceae</taxon>
        <taxon>Vibrio</taxon>
    </lineage>
</organism>
<comment type="caution">
    <text evidence="6">The sequence shown here is derived from an EMBL/GenBank/DDBJ whole genome shotgun (WGS) entry which is preliminary data.</text>
</comment>
<dbReference type="InterPro" id="IPR036390">
    <property type="entry name" value="WH_DNA-bd_sf"/>
</dbReference>
<dbReference type="Gene3D" id="1.10.10.10">
    <property type="entry name" value="Winged helix-like DNA-binding domain superfamily/Winged helix DNA-binding domain"/>
    <property type="match status" value="1"/>
</dbReference>
<sequence length="297" mass="32772">MMNIEHLKIFITSADFGSFSAAARHLSKGTTTVAVTVGKLEDYLGCTLFDRSGGKANLTEEGKKLYDMAQQVCWQATRLENSISRMTTQQESQITIGLDGIVPISFIQPFIDNIETESQLEISLIRASAKRLLHQLETGDIDAAIIVADAFNTSGTEFYHIANLDLTTVCSPDSYLTDEDVVSLEALTLYRQIMTEDQVTNVSLSSQHTVSSDVWVVERCDEQIRLVEQDLGWAILPKQSAKVFLEAGSIVEFHNAVECVPTSIPLELRVQPSFKRGPVMQSLLDGLCKEAKGQIHG</sequence>
<dbReference type="AlphaFoldDB" id="A0A9X2AWK8"/>
<dbReference type="PROSITE" id="PS50931">
    <property type="entry name" value="HTH_LYSR"/>
    <property type="match status" value="1"/>
</dbReference>
<dbReference type="InterPro" id="IPR000847">
    <property type="entry name" value="LysR_HTH_N"/>
</dbReference>
<protein>
    <submittedName>
        <fullName evidence="6">LysR family transcriptional regulator</fullName>
    </submittedName>
</protein>
<evidence type="ECO:0000256" key="3">
    <source>
        <dbReference type="ARBA" id="ARBA00023125"/>
    </source>
</evidence>
<keyword evidence="3" id="KW-0238">DNA-binding</keyword>
<proteinExistence type="inferred from homology"/>
<dbReference type="InterPro" id="IPR036388">
    <property type="entry name" value="WH-like_DNA-bd_sf"/>
</dbReference>
<dbReference type="RefSeq" id="WP_244357449.1">
    <property type="nucleotide sequence ID" value="NZ_JAJNNZ010000008.1"/>
</dbReference>
<evidence type="ECO:0000256" key="1">
    <source>
        <dbReference type="ARBA" id="ARBA00009437"/>
    </source>
</evidence>
<keyword evidence="7" id="KW-1185">Reference proteome</keyword>
<dbReference type="GO" id="GO:0000976">
    <property type="term" value="F:transcription cis-regulatory region binding"/>
    <property type="evidence" value="ECO:0007669"/>
    <property type="project" value="TreeGrafter"/>
</dbReference>
<dbReference type="SUPFAM" id="SSF46785">
    <property type="entry name" value="Winged helix' DNA-binding domain"/>
    <property type="match status" value="1"/>
</dbReference>
<dbReference type="PANTHER" id="PTHR30126:SF91">
    <property type="entry name" value="LYSR FAMILY TRANSCRIPTIONAL REGULATOR"/>
    <property type="match status" value="1"/>
</dbReference>
<dbReference type="EMBL" id="JAJNNZ010000008">
    <property type="protein sequence ID" value="MCJ2377470.1"/>
    <property type="molecule type" value="Genomic_DNA"/>
</dbReference>
<evidence type="ECO:0000313" key="7">
    <source>
        <dbReference type="Proteomes" id="UP001139488"/>
    </source>
</evidence>
<dbReference type="CDD" id="cd05466">
    <property type="entry name" value="PBP2_LTTR_substrate"/>
    <property type="match status" value="1"/>
</dbReference>
<dbReference type="SUPFAM" id="SSF53850">
    <property type="entry name" value="Periplasmic binding protein-like II"/>
    <property type="match status" value="1"/>
</dbReference>
<gene>
    <name evidence="6" type="ORF">LNL84_11570</name>
</gene>
<feature type="domain" description="HTH lysR-type" evidence="5">
    <location>
        <begin position="2"/>
        <end position="59"/>
    </location>
</feature>
<evidence type="ECO:0000256" key="2">
    <source>
        <dbReference type="ARBA" id="ARBA00023015"/>
    </source>
</evidence>
<evidence type="ECO:0000313" key="6">
    <source>
        <dbReference type="EMBL" id="MCJ2377470.1"/>
    </source>
</evidence>
<comment type="similarity">
    <text evidence="1">Belongs to the LysR transcriptional regulatory family.</text>
</comment>
<reference evidence="6" key="1">
    <citation type="submission" date="2021-11" db="EMBL/GenBank/DDBJ databases">
        <title>Vibrio ZSDE26 sp. nov. and Vibrio ZSDZ34 sp. nov., isolated from coastal seawater in Qingdao.</title>
        <authorList>
            <person name="Zhang P."/>
        </authorList>
    </citation>
    <scope>NUCLEOTIDE SEQUENCE</scope>
    <source>
        <strain evidence="6">ZSDZ34</strain>
    </source>
</reference>
<dbReference type="Pfam" id="PF00126">
    <property type="entry name" value="HTH_1"/>
    <property type="match status" value="1"/>
</dbReference>
<dbReference type="Gene3D" id="3.40.190.290">
    <property type="match status" value="1"/>
</dbReference>
<dbReference type="PANTHER" id="PTHR30126">
    <property type="entry name" value="HTH-TYPE TRANSCRIPTIONAL REGULATOR"/>
    <property type="match status" value="1"/>
</dbReference>
<evidence type="ECO:0000256" key="4">
    <source>
        <dbReference type="ARBA" id="ARBA00023163"/>
    </source>
</evidence>
<keyword evidence="4" id="KW-0804">Transcription</keyword>
<dbReference type="Proteomes" id="UP001139488">
    <property type="component" value="Unassembled WGS sequence"/>
</dbReference>
<dbReference type="InterPro" id="IPR005119">
    <property type="entry name" value="LysR_subst-bd"/>
</dbReference>